<comment type="caution">
    <text evidence="5">The sequence shown here is derived from an EMBL/GenBank/DDBJ whole genome shotgun (WGS) entry which is preliminary data.</text>
</comment>
<evidence type="ECO:0000256" key="3">
    <source>
        <dbReference type="ARBA" id="ARBA00022840"/>
    </source>
</evidence>
<dbReference type="Gene3D" id="3.40.50.300">
    <property type="entry name" value="P-loop containing nucleotide triphosphate hydrolases"/>
    <property type="match status" value="1"/>
</dbReference>
<gene>
    <name evidence="5" type="ORF">QQ020_18295</name>
</gene>
<reference evidence="5" key="1">
    <citation type="submission" date="2023-06" db="EMBL/GenBank/DDBJ databases">
        <title>Genomic of Agaribacillus aureum.</title>
        <authorList>
            <person name="Wang G."/>
        </authorList>
    </citation>
    <scope>NUCLEOTIDE SEQUENCE</scope>
    <source>
        <strain evidence="5">BMA12</strain>
    </source>
</reference>
<keyword evidence="1" id="KW-0813">Transport</keyword>
<accession>A0ABT8L8E4</accession>
<dbReference type="InterPro" id="IPR027417">
    <property type="entry name" value="P-loop_NTPase"/>
</dbReference>
<keyword evidence="3 5" id="KW-0067">ATP-binding</keyword>
<evidence type="ECO:0000259" key="4">
    <source>
        <dbReference type="PROSITE" id="PS50893"/>
    </source>
</evidence>
<dbReference type="PROSITE" id="PS00211">
    <property type="entry name" value="ABC_TRANSPORTER_1"/>
    <property type="match status" value="1"/>
</dbReference>
<dbReference type="SMART" id="SM00382">
    <property type="entry name" value="AAA"/>
    <property type="match status" value="1"/>
</dbReference>
<sequence>MIKVNNLSFTYPRASSPVLQNLNFEISEGEIFGFLGPSGAGKSTTQKILYKILHNFTGEIHIKDKPLGQWGKEYFEQIGVGFELPNHYLKLTGKENLALFASFYNKNRLLKVTDLFEMVGLQDSIHKKVETYSKGMKMRLNFIRAIMNDPDILFFDEPTAGLDPVNGHKIKEYIVNLKNQGKTIFITTHDMTTADEICDRVAFIVDGKLRVTEAPSTLKFRHGENQVKVEAKGKQPAKFPLEHLGQNAGFLEFISTNELLRINTMEATLEEVFIQVTGKALKA</sequence>
<dbReference type="PANTHER" id="PTHR42711:SF18">
    <property type="entry name" value="ABC TRANSPORTER, ATP-BINDING PROTEIN"/>
    <property type="match status" value="1"/>
</dbReference>
<dbReference type="PROSITE" id="PS50893">
    <property type="entry name" value="ABC_TRANSPORTER_2"/>
    <property type="match status" value="1"/>
</dbReference>
<dbReference type="CDD" id="cd03230">
    <property type="entry name" value="ABC_DR_subfamily_A"/>
    <property type="match status" value="1"/>
</dbReference>
<name>A0ABT8L8E4_9BACT</name>
<dbReference type="InterPro" id="IPR017871">
    <property type="entry name" value="ABC_transporter-like_CS"/>
</dbReference>
<evidence type="ECO:0000313" key="5">
    <source>
        <dbReference type="EMBL" id="MDN5214033.1"/>
    </source>
</evidence>
<dbReference type="EMBL" id="JAUJEB010000004">
    <property type="protein sequence ID" value="MDN5214033.1"/>
    <property type="molecule type" value="Genomic_DNA"/>
</dbReference>
<dbReference type="GO" id="GO:0005524">
    <property type="term" value="F:ATP binding"/>
    <property type="evidence" value="ECO:0007669"/>
    <property type="project" value="UniProtKB-KW"/>
</dbReference>
<dbReference type="SUPFAM" id="SSF52540">
    <property type="entry name" value="P-loop containing nucleoside triphosphate hydrolases"/>
    <property type="match status" value="1"/>
</dbReference>
<dbReference type="PANTHER" id="PTHR42711">
    <property type="entry name" value="ABC TRANSPORTER ATP-BINDING PROTEIN"/>
    <property type="match status" value="1"/>
</dbReference>
<dbReference type="Proteomes" id="UP001172083">
    <property type="component" value="Unassembled WGS sequence"/>
</dbReference>
<dbReference type="RefSeq" id="WP_346759370.1">
    <property type="nucleotide sequence ID" value="NZ_JAUJEB010000004.1"/>
</dbReference>
<evidence type="ECO:0000313" key="6">
    <source>
        <dbReference type="Proteomes" id="UP001172083"/>
    </source>
</evidence>
<keyword evidence="6" id="KW-1185">Reference proteome</keyword>
<dbReference type="InterPro" id="IPR050763">
    <property type="entry name" value="ABC_transporter_ATP-binding"/>
</dbReference>
<dbReference type="InterPro" id="IPR003439">
    <property type="entry name" value="ABC_transporter-like_ATP-bd"/>
</dbReference>
<evidence type="ECO:0000256" key="2">
    <source>
        <dbReference type="ARBA" id="ARBA00022741"/>
    </source>
</evidence>
<protein>
    <submittedName>
        <fullName evidence="5">ABC transporter ATP-binding protein</fullName>
    </submittedName>
</protein>
<dbReference type="InterPro" id="IPR003593">
    <property type="entry name" value="AAA+_ATPase"/>
</dbReference>
<evidence type="ECO:0000256" key="1">
    <source>
        <dbReference type="ARBA" id="ARBA00022448"/>
    </source>
</evidence>
<keyword evidence="2" id="KW-0547">Nucleotide-binding</keyword>
<organism evidence="5 6">
    <name type="scientific">Agaribacillus aureus</name>
    <dbReference type="NCBI Taxonomy" id="3051825"/>
    <lineage>
        <taxon>Bacteria</taxon>
        <taxon>Pseudomonadati</taxon>
        <taxon>Bacteroidota</taxon>
        <taxon>Cytophagia</taxon>
        <taxon>Cytophagales</taxon>
        <taxon>Splendidivirgaceae</taxon>
        <taxon>Agaribacillus</taxon>
    </lineage>
</organism>
<dbReference type="Pfam" id="PF00005">
    <property type="entry name" value="ABC_tran"/>
    <property type="match status" value="1"/>
</dbReference>
<proteinExistence type="predicted"/>
<feature type="domain" description="ABC transporter" evidence="4">
    <location>
        <begin position="2"/>
        <end position="231"/>
    </location>
</feature>